<name>A0ABR8MUD2_9BACL</name>
<accession>A0ABR8MUD2</accession>
<dbReference type="InterPro" id="IPR050809">
    <property type="entry name" value="UgpAE/MalFG_permease"/>
</dbReference>
<dbReference type="InterPro" id="IPR000515">
    <property type="entry name" value="MetI-like"/>
</dbReference>
<comment type="similarity">
    <text evidence="7">Belongs to the binding-protein-dependent transport system permease family.</text>
</comment>
<evidence type="ECO:0000313" key="9">
    <source>
        <dbReference type="EMBL" id="MBD3919572.1"/>
    </source>
</evidence>
<keyword evidence="6 7" id="KW-0472">Membrane</keyword>
<evidence type="ECO:0000256" key="4">
    <source>
        <dbReference type="ARBA" id="ARBA00022692"/>
    </source>
</evidence>
<feature type="transmembrane region" description="Helical" evidence="7">
    <location>
        <begin position="109"/>
        <end position="128"/>
    </location>
</feature>
<evidence type="ECO:0000256" key="1">
    <source>
        <dbReference type="ARBA" id="ARBA00004651"/>
    </source>
</evidence>
<reference evidence="9 10" key="1">
    <citation type="submission" date="2020-09" db="EMBL/GenBank/DDBJ databases">
        <title>Paenibacillus sp. strain PR3 16S rRNA gene Genome sequencing and assembly.</title>
        <authorList>
            <person name="Kim J."/>
        </authorList>
    </citation>
    <scope>NUCLEOTIDE SEQUENCE [LARGE SCALE GENOMIC DNA]</scope>
    <source>
        <strain evidence="9 10">PR3</strain>
    </source>
</reference>
<evidence type="ECO:0000256" key="5">
    <source>
        <dbReference type="ARBA" id="ARBA00022989"/>
    </source>
</evidence>
<organism evidence="9 10">
    <name type="scientific">Paenibacillus terricola</name>
    <dbReference type="NCBI Taxonomy" id="2763503"/>
    <lineage>
        <taxon>Bacteria</taxon>
        <taxon>Bacillati</taxon>
        <taxon>Bacillota</taxon>
        <taxon>Bacilli</taxon>
        <taxon>Bacillales</taxon>
        <taxon>Paenibacillaceae</taxon>
        <taxon>Paenibacillus</taxon>
    </lineage>
</organism>
<feature type="transmembrane region" description="Helical" evidence="7">
    <location>
        <begin position="254"/>
        <end position="279"/>
    </location>
</feature>
<dbReference type="Gene3D" id="1.10.3720.10">
    <property type="entry name" value="MetI-like"/>
    <property type="match status" value="1"/>
</dbReference>
<keyword evidence="2 7" id="KW-0813">Transport</keyword>
<comment type="subcellular location">
    <subcellularLocation>
        <location evidence="1 7">Cell membrane</location>
        <topology evidence="1 7">Multi-pass membrane protein</topology>
    </subcellularLocation>
</comment>
<keyword evidence="4 7" id="KW-0812">Transmembrane</keyword>
<sequence>MKKGLSMRTRHYLEGYMFTLPWVIGFLAFMAVPLARSLYFSFSKLEIKTAGLQAHYIGFENFRKAFTVDVDFTPKLMGTVSGLIFNVPLILIFAMFTALLLNRNFKGRMIFRGIFFLPVIIASGTVLTKLREDGAANLPIFKQYDLASTLSSIMPVELVRPLLGILESLSLSMWDSGVQILIFLAGLQSISAHLYEAAKVDGATPWEIFWKVTFPMITPMILVNALFSIVNSFTKAGNPIMDYIMDVLFKKNDFGYGAALGWIYFLVSFVIIGIVLYLFRNSLRERG</sequence>
<keyword evidence="10" id="KW-1185">Reference proteome</keyword>
<evidence type="ECO:0000259" key="8">
    <source>
        <dbReference type="PROSITE" id="PS50928"/>
    </source>
</evidence>
<dbReference type="PANTHER" id="PTHR43227:SF3">
    <property type="entry name" value="BINDING-PROTEIN-DEPENDENT TRANSPORT SYSTEMS INNER MEMBRANE COMPONENT"/>
    <property type="match status" value="1"/>
</dbReference>
<proteinExistence type="inferred from homology"/>
<comment type="caution">
    <text evidence="9">The sequence shown here is derived from an EMBL/GenBank/DDBJ whole genome shotgun (WGS) entry which is preliminary data.</text>
</comment>
<evidence type="ECO:0000256" key="3">
    <source>
        <dbReference type="ARBA" id="ARBA00022475"/>
    </source>
</evidence>
<evidence type="ECO:0000256" key="6">
    <source>
        <dbReference type="ARBA" id="ARBA00023136"/>
    </source>
</evidence>
<protein>
    <submittedName>
        <fullName evidence="9">Sugar ABC transporter permease</fullName>
    </submittedName>
</protein>
<dbReference type="CDD" id="cd06261">
    <property type="entry name" value="TM_PBP2"/>
    <property type="match status" value="1"/>
</dbReference>
<dbReference type="Pfam" id="PF00528">
    <property type="entry name" value="BPD_transp_1"/>
    <property type="match status" value="1"/>
</dbReference>
<evidence type="ECO:0000313" key="10">
    <source>
        <dbReference type="Proteomes" id="UP000609346"/>
    </source>
</evidence>
<gene>
    <name evidence="9" type="ORF">H8B09_12480</name>
</gene>
<dbReference type="SUPFAM" id="SSF161098">
    <property type="entry name" value="MetI-like"/>
    <property type="match status" value="1"/>
</dbReference>
<dbReference type="Proteomes" id="UP000609346">
    <property type="component" value="Unassembled WGS sequence"/>
</dbReference>
<dbReference type="PROSITE" id="PS50928">
    <property type="entry name" value="ABC_TM1"/>
    <property type="match status" value="1"/>
</dbReference>
<evidence type="ECO:0000256" key="2">
    <source>
        <dbReference type="ARBA" id="ARBA00022448"/>
    </source>
</evidence>
<keyword evidence="5 7" id="KW-1133">Transmembrane helix</keyword>
<feature type="transmembrane region" description="Helical" evidence="7">
    <location>
        <begin position="176"/>
        <end position="196"/>
    </location>
</feature>
<feature type="transmembrane region" description="Helical" evidence="7">
    <location>
        <begin position="12"/>
        <end position="35"/>
    </location>
</feature>
<feature type="domain" description="ABC transmembrane type-1" evidence="8">
    <location>
        <begin position="76"/>
        <end position="275"/>
    </location>
</feature>
<evidence type="ECO:0000256" key="7">
    <source>
        <dbReference type="RuleBase" id="RU363032"/>
    </source>
</evidence>
<dbReference type="PANTHER" id="PTHR43227">
    <property type="entry name" value="BLL4140 PROTEIN"/>
    <property type="match status" value="1"/>
</dbReference>
<dbReference type="EMBL" id="JACXZA010000003">
    <property type="protein sequence ID" value="MBD3919572.1"/>
    <property type="molecule type" value="Genomic_DNA"/>
</dbReference>
<feature type="transmembrane region" description="Helical" evidence="7">
    <location>
        <begin position="208"/>
        <end position="234"/>
    </location>
</feature>
<dbReference type="InterPro" id="IPR035906">
    <property type="entry name" value="MetI-like_sf"/>
</dbReference>
<dbReference type="RefSeq" id="WP_191203886.1">
    <property type="nucleotide sequence ID" value="NZ_JACXZA010000003.1"/>
</dbReference>
<feature type="transmembrane region" description="Helical" evidence="7">
    <location>
        <begin position="83"/>
        <end position="102"/>
    </location>
</feature>
<keyword evidence="3" id="KW-1003">Cell membrane</keyword>